<sequence>MGSDYGWSNSRNLGKSQLGGVIFGTKKTTINECLSKQLFERTLFGIFKAASSGQMNTDPYAWNTDGSQRTPYPAQVQIRVKLQCKPLTENQFKPIISDNYYAQNLFWRLNNNSLSGMVPESLSQVEGLILVYVTSPVPIANLYKNNHRKPFTLWAKFYQSLPSDKTQHLAIALGTSLSGIFVITLIVALLIWWRYRKNQQIFFDVNGMLSPLRIIREIKQLKTLRDQLAANMGSQDEAQQAMLEKYQNRGTYEDFKEGIGSLEK</sequence>
<dbReference type="EMBL" id="CM042012">
    <property type="protein sequence ID" value="KAI3753257.1"/>
    <property type="molecule type" value="Genomic_DNA"/>
</dbReference>
<protein>
    <submittedName>
        <fullName evidence="1">Uncharacterized protein</fullName>
    </submittedName>
</protein>
<name>A0ACB9E378_CICIN</name>
<keyword evidence="2" id="KW-1185">Reference proteome</keyword>
<evidence type="ECO:0000313" key="2">
    <source>
        <dbReference type="Proteomes" id="UP001055811"/>
    </source>
</evidence>
<organism evidence="1 2">
    <name type="scientific">Cichorium intybus</name>
    <name type="common">Chicory</name>
    <dbReference type="NCBI Taxonomy" id="13427"/>
    <lineage>
        <taxon>Eukaryota</taxon>
        <taxon>Viridiplantae</taxon>
        <taxon>Streptophyta</taxon>
        <taxon>Embryophyta</taxon>
        <taxon>Tracheophyta</taxon>
        <taxon>Spermatophyta</taxon>
        <taxon>Magnoliopsida</taxon>
        <taxon>eudicotyledons</taxon>
        <taxon>Gunneridae</taxon>
        <taxon>Pentapetalae</taxon>
        <taxon>asterids</taxon>
        <taxon>campanulids</taxon>
        <taxon>Asterales</taxon>
        <taxon>Asteraceae</taxon>
        <taxon>Cichorioideae</taxon>
        <taxon>Cichorieae</taxon>
        <taxon>Cichoriinae</taxon>
        <taxon>Cichorium</taxon>
    </lineage>
</organism>
<gene>
    <name evidence="1" type="ORF">L2E82_25304</name>
</gene>
<accession>A0ACB9E378</accession>
<reference evidence="1 2" key="2">
    <citation type="journal article" date="2022" name="Mol. Ecol. Resour.">
        <title>The genomes of chicory, endive, great burdock and yacon provide insights into Asteraceae paleo-polyploidization history and plant inulin production.</title>
        <authorList>
            <person name="Fan W."/>
            <person name="Wang S."/>
            <person name="Wang H."/>
            <person name="Wang A."/>
            <person name="Jiang F."/>
            <person name="Liu H."/>
            <person name="Zhao H."/>
            <person name="Xu D."/>
            <person name="Zhang Y."/>
        </authorList>
    </citation>
    <scope>NUCLEOTIDE SEQUENCE [LARGE SCALE GENOMIC DNA]</scope>
    <source>
        <strain evidence="2">cv. Punajuju</strain>
        <tissue evidence="1">Leaves</tissue>
    </source>
</reference>
<evidence type="ECO:0000313" key="1">
    <source>
        <dbReference type="EMBL" id="KAI3753257.1"/>
    </source>
</evidence>
<reference evidence="2" key="1">
    <citation type="journal article" date="2022" name="Mol. Ecol. Resour.">
        <title>The genomes of chicory, endive, great burdock and yacon provide insights into Asteraceae palaeo-polyploidization history and plant inulin production.</title>
        <authorList>
            <person name="Fan W."/>
            <person name="Wang S."/>
            <person name="Wang H."/>
            <person name="Wang A."/>
            <person name="Jiang F."/>
            <person name="Liu H."/>
            <person name="Zhao H."/>
            <person name="Xu D."/>
            <person name="Zhang Y."/>
        </authorList>
    </citation>
    <scope>NUCLEOTIDE SEQUENCE [LARGE SCALE GENOMIC DNA]</scope>
    <source>
        <strain evidence="2">cv. Punajuju</strain>
    </source>
</reference>
<proteinExistence type="predicted"/>
<comment type="caution">
    <text evidence="1">The sequence shown here is derived from an EMBL/GenBank/DDBJ whole genome shotgun (WGS) entry which is preliminary data.</text>
</comment>
<dbReference type="Proteomes" id="UP001055811">
    <property type="component" value="Linkage Group LG04"/>
</dbReference>